<protein>
    <submittedName>
        <fullName evidence="2">Uncharacterized protein</fullName>
    </submittedName>
</protein>
<feature type="non-terminal residue" evidence="2">
    <location>
        <position position="1"/>
    </location>
</feature>
<evidence type="ECO:0000313" key="2">
    <source>
        <dbReference type="EMBL" id="SVB50321.1"/>
    </source>
</evidence>
<feature type="transmembrane region" description="Helical" evidence="1">
    <location>
        <begin position="16"/>
        <end position="35"/>
    </location>
</feature>
<dbReference type="AlphaFoldDB" id="A0A382EK35"/>
<evidence type="ECO:0000256" key="1">
    <source>
        <dbReference type="SAM" id="Phobius"/>
    </source>
</evidence>
<reference evidence="2" key="1">
    <citation type="submission" date="2018-05" db="EMBL/GenBank/DDBJ databases">
        <authorList>
            <person name="Lanie J.A."/>
            <person name="Ng W.-L."/>
            <person name="Kazmierczak K.M."/>
            <person name="Andrzejewski T.M."/>
            <person name="Davidsen T.M."/>
            <person name="Wayne K.J."/>
            <person name="Tettelin H."/>
            <person name="Glass J.I."/>
            <person name="Rusch D."/>
            <person name="Podicherti R."/>
            <person name="Tsui H.-C.T."/>
            <person name="Winkler M.E."/>
        </authorList>
    </citation>
    <scope>NUCLEOTIDE SEQUENCE</scope>
</reference>
<sequence length="331" mass="37455">VISRFFWNYIFGRARYPIVLGGLSTSVFFLNVWFFPTPYLQINGVDQVELSAKPGDEIPVRVAKFDSANGLWQTSGISAVFPAESEAAIEVDVVPPTGSEWTWENFAEENKIKSVTVNGTLAIPRDLPGDGRTIRVDVIGAVRYSTVDSWPKDADVASTLLVTLTTRQHPSQIFKIVEQRISVVSLYLGLAAESLGILLLVWGAVAIRSDRSTNRTLAYMRRTPKLLRDFQQLIDAKSRRLPEGYWKSDAVEFSRSEFAALSVRVTRERTKLQAALDAAASQFGLKHIGNLESGRMDKDLELHEENFISAYRNLTIAFKQHRQWYQFWYWA</sequence>
<feature type="transmembrane region" description="Helical" evidence="1">
    <location>
        <begin position="184"/>
        <end position="207"/>
    </location>
</feature>
<keyword evidence="1" id="KW-1133">Transmembrane helix</keyword>
<dbReference type="EMBL" id="UINC01044624">
    <property type="protein sequence ID" value="SVB50321.1"/>
    <property type="molecule type" value="Genomic_DNA"/>
</dbReference>
<proteinExistence type="predicted"/>
<organism evidence="2">
    <name type="scientific">marine metagenome</name>
    <dbReference type="NCBI Taxonomy" id="408172"/>
    <lineage>
        <taxon>unclassified sequences</taxon>
        <taxon>metagenomes</taxon>
        <taxon>ecological metagenomes</taxon>
    </lineage>
</organism>
<keyword evidence="1" id="KW-0472">Membrane</keyword>
<keyword evidence="1" id="KW-0812">Transmembrane</keyword>
<gene>
    <name evidence="2" type="ORF">METZ01_LOCUS203175</name>
</gene>
<name>A0A382EK35_9ZZZZ</name>
<accession>A0A382EK35</accession>